<evidence type="ECO:0000313" key="2">
    <source>
        <dbReference type="EMBL" id="EET04737.1"/>
    </source>
</evidence>
<proteinExistence type="predicted"/>
<organism evidence="2">
    <name type="scientific">Burkholderia pseudomallei 1710a</name>
    <dbReference type="NCBI Taxonomy" id="320371"/>
    <lineage>
        <taxon>Bacteria</taxon>
        <taxon>Pseudomonadati</taxon>
        <taxon>Pseudomonadota</taxon>
        <taxon>Betaproteobacteria</taxon>
        <taxon>Burkholderiales</taxon>
        <taxon>Burkholderiaceae</taxon>
        <taxon>Burkholderia</taxon>
        <taxon>pseudomallei group</taxon>
    </lineage>
</organism>
<feature type="region of interest" description="Disordered" evidence="1">
    <location>
        <begin position="85"/>
        <end position="109"/>
    </location>
</feature>
<dbReference type="Proteomes" id="UP000001812">
    <property type="component" value="Chromosome II"/>
</dbReference>
<dbReference type="EMBL" id="CM000833">
    <property type="protein sequence ID" value="EET04737.1"/>
    <property type="molecule type" value="Genomic_DNA"/>
</dbReference>
<gene>
    <name evidence="2" type="ORF">BURPS1710A_A0117</name>
</gene>
<name>A0A0E1W4Y7_BURPE</name>
<accession>A0A0E1W4Y7</accession>
<feature type="compositionally biased region" description="Basic and acidic residues" evidence="1">
    <location>
        <begin position="158"/>
        <end position="171"/>
    </location>
</feature>
<protein>
    <submittedName>
        <fullName evidence="2">Uncharacterized protein</fullName>
    </submittedName>
</protein>
<dbReference type="HOGENOM" id="CLU_1458715_0_0_4"/>
<feature type="compositionally biased region" description="Basic and acidic residues" evidence="1">
    <location>
        <begin position="16"/>
        <end position="26"/>
    </location>
</feature>
<dbReference type="AlphaFoldDB" id="A0A0E1W4Y7"/>
<evidence type="ECO:0000256" key="1">
    <source>
        <dbReference type="SAM" id="MobiDB-lite"/>
    </source>
</evidence>
<feature type="region of interest" description="Disordered" evidence="1">
    <location>
        <begin position="1"/>
        <end position="33"/>
    </location>
</feature>
<reference evidence="2" key="1">
    <citation type="submission" date="2009-05" db="EMBL/GenBank/DDBJ databases">
        <authorList>
            <person name="Harkins D.M."/>
            <person name="DeShazer D."/>
            <person name="Woods D.E."/>
            <person name="Brinkac L.M."/>
            <person name="Brown K.A."/>
            <person name="Hung G.C."/>
            <person name="Tuanyok A."/>
            <person name="Zhang B."/>
            <person name="Nierman W.C."/>
        </authorList>
    </citation>
    <scope>NUCLEOTIDE SEQUENCE [LARGE SCALE GENOMIC DNA]</scope>
    <source>
        <strain evidence="2">1710a</strain>
    </source>
</reference>
<feature type="region of interest" description="Disordered" evidence="1">
    <location>
        <begin position="158"/>
        <end position="185"/>
    </location>
</feature>
<sequence>MTAGGAPPSAPNEMAAPDRDEARRPAGWESGQLGRPMPAACIGACASPSRIALLSRFHPVAHRIRTLSPLVASAHCIRLSPSLAAPADRARSPRPLGEPASSARCSPRTRNAPAFPFSARCASRPACRLHETNRASHPASEMRCAFAASIDVDQRAARIDRRQSPGERREAACSANAERSRTYGA</sequence>